<feature type="non-terminal residue" evidence="1">
    <location>
        <position position="105"/>
    </location>
</feature>
<comment type="caution">
    <text evidence="1">The sequence shown here is derived from an EMBL/GenBank/DDBJ whole genome shotgun (WGS) entry which is preliminary data.</text>
</comment>
<proteinExistence type="predicted"/>
<keyword evidence="2" id="KW-1185">Reference proteome</keyword>
<dbReference type="EMBL" id="JASPKZ010006080">
    <property type="protein sequence ID" value="KAJ9587636.1"/>
    <property type="molecule type" value="Genomic_DNA"/>
</dbReference>
<accession>A0AAD8EEZ8</accession>
<reference evidence="1" key="1">
    <citation type="journal article" date="2023" name="IScience">
        <title>Live-bearing cockroach genome reveals convergent evolutionary mechanisms linked to viviparity in insects and beyond.</title>
        <authorList>
            <person name="Fouks B."/>
            <person name="Harrison M.C."/>
            <person name="Mikhailova A.A."/>
            <person name="Marchal E."/>
            <person name="English S."/>
            <person name="Carruthers M."/>
            <person name="Jennings E.C."/>
            <person name="Chiamaka E.L."/>
            <person name="Frigard R.A."/>
            <person name="Pippel M."/>
            <person name="Attardo G.M."/>
            <person name="Benoit J.B."/>
            <person name="Bornberg-Bauer E."/>
            <person name="Tobe S.S."/>
        </authorList>
    </citation>
    <scope>NUCLEOTIDE SEQUENCE</scope>
    <source>
        <strain evidence="1">Stay&amp;Tobe</strain>
    </source>
</reference>
<dbReference type="AlphaFoldDB" id="A0AAD8EEZ8"/>
<sequence length="105" mass="12234">VMTVYINPFAMDSMNGIHQKIKKRSVLQLLSEFAAKAISKLIKTYHLRDSGLRERMEFVNSYMYCFHRRSETMDVSQTLPKVEIFCLVNTANSNVIHIFIFVLNT</sequence>
<evidence type="ECO:0000313" key="1">
    <source>
        <dbReference type="EMBL" id="KAJ9587636.1"/>
    </source>
</evidence>
<evidence type="ECO:0000313" key="2">
    <source>
        <dbReference type="Proteomes" id="UP001233999"/>
    </source>
</evidence>
<name>A0AAD8EEZ8_DIPPU</name>
<protein>
    <submittedName>
        <fullName evidence="1">Uncharacterized protein</fullName>
    </submittedName>
</protein>
<reference evidence="1" key="2">
    <citation type="submission" date="2023-05" db="EMBL/GenBank/DDBJ databases">
        <authorList>
            <person name="Fouks B."/>
        </authorList>
    </citation>
    <scope>NUCLEOTIDE SEQUENCE</scope>
    <source>
        <strain evidence="1">Stay&amp;Tobe</strain>
        <tissue evidence="1">Testes</tissue>
    </source>
</reference>
<dbReference type="Proteomes" id="UP001233999">
    <property type="component" value="Unassembled WGS sequence"/>
</dbReference>
<feature type="non-terminal residue" evidence="1">
    <location>
        <position position="1"/>
    </location>
</feature>
<organism evidence="1 2">
    <name type="scientific">Diploptera punctata</name>
    <name type="common">Pacific beetle cockroach</name>
    <dbReference type="NCBI Taxonomy" id="6984"/>
    <lineage>
        <taxon>Eukaryota</taxon>
        <taxon>Metazoa</taxon>
        <taxon>Ecdysozoa</taxon>
        <taxon>Arthropoda</taxon>
        <taxon>Hexapoda</taxon>
        <taxon>Insecta</taxon>
        <taxon>Pterygota</taxon>
        <taxon>Neoptera</taxon>
        <taxon>Polyneoptera</taxon>
        <taxon>Dictyoptera</taxon>
        <taxon>Blattodea</taxon>
        <taxon>Blaberoidea</taxon>
        <taxon>Blaberidae</taxon>
        <taxon>Diplopterinae</taxon>
        <taxon>Diploptera</taxon>
    </lineage>
</organism>
<gene>
    <name evidence="1" type="ORF">L9F63_018930</name>
</gene>